<dbReference type="EMBL" id="HBEY01013077">
    <property type="protein sequence ID" value="CAD8602970.1"/>
    <property type="molecule type" value="Transcribed_RNA"/>
</dbReference>
<dbReference type="Gene3D" id="3.40.50.300">
    <property type="entry name" value="P-loop containing nucleotide triphosphate hydrolases"/>
    <property type="match status" value="1"/>
</dbReference>
<evidence type="ECO:0000313" key="1">
    <source>
        <dbReference type="EMBL" id="CAD8602970.1"/>
    </source>
</evidence>
<protein>
    <recommendedName>
        <fullName evidence="2">Phosphoribulokinase/uridine kinase domain-containing protein</fullName>
    </recommendedName>
</protein>
<evidence type="ECO:0008006" key="2">
    <source>
        <dbReference type="Google" id="ProtNLM"/>
    </source>
</evidence>
<dbReference type="AlphaFoldDB" id="A0A7S0L905"/>
<dbReference type="SUPFAM" id="SSF52540">
    <property type="entry name" value="P-loop containing nucleoside triphosphate hydrolases"/>
    <property type="match status" value="1"/>
</dbReference>
<dbReference type="PANTHER" id="PTHR10285">
    <property type="entry name" value="URIDINE KINASE"/>
    <property type="match status" value="1"/>
</dbReference>
<reference evidence="1" key="1">
    <citation type="submission" date="2021-01" db="EMBL/GenBank/DDBJ databases">
        <authorList>
            <person name="Corre E."/>
            <person name="Pelletier E."/>
            <person name="Niang G."/>
            <person name="Scheremetjew M."/>
            <person name="Finn R."/>
            <person name="Kale V."/>
            <person name="Holt S."/>
            <person name="Cochrane G."/>
            <person name="Meng A."/>
            <person name="Brown T."/>
            <person name="Cohen L."/>
        </authorList>
    </citation>
    <scope>NUCLEOTIDE SEQUENCE</scope>
    <source>
        <strain evidence="1">PLY182g</strain>
    </source>
</reference>
<accession>A0A7S0L905</accession>
<sequence length="336" mass="36378">MSALHAPSAEAFARQGPLFSSLPSPLPDPQQWAAAGALLLSSLGSDRTDTCELMVEDLDEELAVRIFHLYLPIYFWCRHRVRLVAESGGGPVAIGLSAPQGCGKTTLVTALKEMFLMDGLVCADVSIDDFYITGAEQEQLSASHPSNPLWKVRGNAGTHELALGSSTISALLRGEREVPIPRYDKAARGGKGDRKPRSAWPVQVEAPDVVLLEGWMAGFKPLPSAHPTLSTNAGLPEINAALGAYDAWDVLLDSWVVLAVDDIEHVFNWRLQAERGMAATGRPGMSDEEVRDFVIRYMPAYNAYLPGLYSAAEASGIDGKPTLLVQMDGQRRPVSR</sequence>
<name>A0A7S0L905_9EUKA</name>
<organism evidence="1">
    <name type="scientific">Coccolithus braarudii</name>
    <dbReference type="NCBI Taxonomy" id="221442"/>
    <lineage>
        <taxon>Eukaryota</taxon>
        <taxon>Haptista</taxon>
        <taxon>Haptophyta</taxon>
        <taxon>Prymnesiophyceae</taxon>
        <taxon>Coccolithales</taxon>
        <taxon>Coccolithaceae</taxon>
        <taxon>Coccolithus</taxon>
    </lineage>
</organism>
<dbReference type="InterPro" id="IPR027417">
    <property type="entry name" value="P-loop_NTPase"/>
</dbReference>
<gene>
    <name evidence="1" type="ORF">CPEL01642_LOCUS6303</name>
</gene>
<proteinExistence type="predicted"/>